<evidence type="ECO:0000256" key="6">
    <source>
        <dbReference type="NCBIfam" id="TIGR00152"/>
    </source>
</evidence>
<dbReference type="GO" id="GO:0004140">
    <property type="term" value="F:dephospho-CoA kinase activity"/>
    <property type="evidence" value="ECO:0007669"/>
    <property type="project" value="UniProtKB-UniRule"/>
</dbReference>
<dbReference type="NCBIfam" id="TIGR00152">
    <property type="entry name" value="dephospho-CoA kinase"/>
    <property type="match status" value="1"/>
</dbReference>
<dbReference type="Pfam" id="PF01121">
    <property type="entry name" value="CoaE"/>
    <property type="match status" value="1"/>
</dbReference>
<dbReference type="EMBL" id="AEUP01000023">
    <property type="protein sequence ID" value="EGE48030.1"/>
    <property type="molecule type" value="Genomic_DNA"/>
</dbReference>
<comment type="subcellular location">
    <subcellularLocation>
        <location evidence="5">Cytoplasm</location>
    </subcellularLocation>
</comment>
<comment type="similarity">
    <text evidence="1 5">Belongs to the CoaE family.</text>
</comment>
<keyword evidence="2 5" id="KW-0547">Nucleotide-binding</keyword>
<proteinExistence type="inferred from homology"/>
<dbReference type="InterPro" id="IPR027417">
    <property type="entry name" value="P-loop_NTPase"/>
</dbReference>
<organism evidence="7 8">
    <name type="scientific">Acetobacter pomorum DM001</name>
    <dbReference type="NCBI Taxonomy" id="945681"/>
    <lineage>
        <taxon>Bacteria</taxon>
        <taxon>Pseudomonadati</taxon>
        <taxon>Pseudomonadota</taxon>
        <taxon>Alphaproteobacteria</taxon>
        <taxon>Acetobacterales</taxon>
        <taxon>Acetobacteraceae</taxon>
        <taxon>Acetobacter</taxon>
    </lineage>
</organism>
<dbReference type="UniPathway" id="UPA00241">
    <property type="reaction ID" value="UER00356"/>
</dbReference>
<dbReference type="InterPro" id="IPR001977">
    <property type="entry name" value="Depp_CoAkinase"/>
</dbReference>
<dbReference type="Proteomes" id="UP000018454">
    <property type="component" value="Unassembled WGS sequence"/>
</dbReference>
<dbReference type="GO" id="GO:0005737">
    <property type="term" value="C:cytoplasm"/>
    <property type="evidence" value="ECO:0007669"/>
    <property type="project" value="UniProtKB-SubCell"/>
</dbReference>
<feature type="binding site" evidence="5">
    <location>
        <begin position="29"/>
        <end position="34"/>
    </location>
    <ligand>
        <name>ATP</name>
        <dbReference type="ChEBI" id="CHEBI:30616"/>
    </ligand>
</feature>
<dbReference type="AlphaFoldDB" id="F1YT06"/>
<dbReference type="PANTHER" id="PTHR10695:SF46">
    <property type="entry name" value="BIFUNCTIONAL COENZYME A SYNTHASE-RELATED"/>
    <property type="match status" value="1"/>
</dbReference>
<keyword evidence="5" id="KW-0808">Transferase</keyword>
<keyword evidence="5 7" id="KW-0418">Kinase</keyword>
<keyword evidence="5" id="KW-0963">Cytoplasm</keyword>
<evidence type="ECO:0000256" key="3">
    <source>
        <dbReference type="ARBA" id="ARBA00022840"/>
    </source>
</evidence>
<comment type="caution">
    <text evidence="7">The sequence shown here is derived from an EMBL/GenBank/DDBJ whole genome shotgun (WGS) entry which is preliminary data.</text>
</comment>
<sequence>MPQRKILCRKVSKGYGKGMKILGLTGGMGMGKSTVATLLQHAGLPVFDADAEVRQLQADHGAALPAIAQLVPHAVQNGHLDRAVLRQAVIKEPALLKKLEQIIHPMVRAARAKFLRAQRLRGARCVVLDIPLLYETGAQRECDDVLVVSAPYWVQARRVAKRRGMPPAEACKLIARQMPDAQRVRQAGKVIRTGGSMRETERQVRQFIRSLRA</sequence>
<keyword evidence="4 5" id="KW-0173">Coenzyme A biosynthesis</keyword>
<evidence type="ECO:0000313" key="8">
    <source>
        <dbReference type="Proteomes" id="UP000018454"/>
    </source>
</evidence>
<dbReference type="CDD" id="cd02022">
    <property type="entry name" value="DPCK"/>
    <property type="match status" value="1"/>
</dbReference>
<gene>
    <name evidence="5 7" type="primary">coaE</name>
    <name evidence="7" type="ORF">APO_1063</name>
</gene>
<dbReference type="Gene3D" id="3.40.50.300">
    <property type="entry name" value="P-loop containing nucleotide triphosphate hydrolases"/>
    <property type="match status" value="1"/>
</dbReference>
<dbReference type="HAMAP" id="MF_00376">
    <property type="entry name" value="Dephospho_CoA_kinase"/>
    <property type="match status" value="1"/>
</dbReference>
<dbReference type="PROSITE" id="PS51219">
    <property type="entry name" value="DPCK"/>
    <property type="match status" value="1"/>
</dbReference>
<evidence type="ECO:0000313" key="7">
    <source>
        <dbReference type="EMBL" id="EGE48030.1"/>
    </source>
</evidence>
<comment type="catalytic activity">
    <reaction evidence="5">
        <text>3'-dephospho-CoA + ATP = ADP + CoA + H(+)</text>
        <dbReference type="Rhea" id="RHEA:18245"/>
        <dbReference type="ChEBI" id="CHEBI:15378"/>
        <dbReference type="ChEBI" id="CHEBI:30616"/>
        <dbReference type="ChEBI" id="CHEBI:57287"/>
        <dbReference type="ChEBI" id="CHEBI:57328"/>
        <dbReference type="ChEBI" id="CHEBI:456216"/>
        <dbReference type="EC" id="2.7.1.24"/>
    </reaction>
</comment>
<evidence type="ECO:0000256" key="4">
    <source>
        <dbReference type="ARBA" id="ARBA00022993"/>
    </source>
</evidence>
<evidence type="ECO:0000256" key="5">
    <source>
        <dbReference type="HAMAP-Rule" id="MF_00376"/>
    </source>
</evidence>
<dbReference type="SUPFAM" id="SSF52540">
    <property type="entry name" value="P-loop containing nucleoside triphosphate hydrolases"/>
    <property type="match status" value="1"/>
</dbReference>
<name>F1YT06_9PROT</name>
<dbReference type="EC" id="2.7.1.24" evidence="5 6"/>
<evidence type="ECO:0000256" key="1">
    <source>
        <dbReference type="ARBA" id="ARBA00009018"/>
    </source>
</evidence>
<reference evidence="7 8" key="1">
    <citation type="journal article" date="2011" name="Science">
        <title>Drosophila microbiome modulates host developmental and metabolic homeostasis via insulin signaling.</title>
        <authorList>
            <person name="Shin S.C."/>
            <person name="Kim S.H."/>
            <person name="You H."/>
            <person name="Kim B."/>
            <person name="Kim A.C."/>
            <person name="Lee K.A."/>
            <person name="Yoon J.H."/>
            <person name="Ryu J.H."/>
            <person name="Lee W.J."/>
        </authorList>
    </citation>
    <scope>NUCLEOTIDE SEQUENCE [LARGE SCALE GENOMIC DNA]</scope>
    <source>
        <strain evidence="7 8">DM001</strain>
    </source>
</reference>
<evidence type="ECO:0000256" key="2">
    <source>
        <dbReference type="ARBA" id="ARBA00022741"/>
    </source>
</evidence>
<dbReference type="PANTHER" id="PTHR10695">
    <property type="entry name" value="DEPHOSPHO-COA KINASE-RELATED"/>
    <property type="match status" value="1"/>
</dbReference>
<keyword evidence="3 5" id="KW-0067">ATP-binding</keyword>
<protein>
    <recommendedName>
        <fullName evidence="5 6">Dephospho-CoA kinase</fullName>
        <ecNumber evidence="5 6">2.7.1.24</ecNumber>
    </recommendedName>
    <alternativeName>
        <fullName evidence="5">Dephosphocoenzyme A kinase</fullName>
    </alternativeName>
</protein>
<comment type="pathway">
    <text evidence="5">Cofactor biosynthesis; coenzyme A biosynthesis; CoA from (R)-pantothenate: step 5/5.</text>
</comment>
<accession>F1YT06</accession>
<comment type="function">
    <text evidence="5">Catalyzes the phosphorylation of the 3'-hydroxyl group of dephosphocoenzyme A to form coenzyme A.</text>
</comment>
<dbReference type="GO" id="GO:0005524">
    <property type="term" value="F:ATP binding"/>
    <property type="evidence" value="ECO:0007669"/>
    <property type="project" value="UniProtKB-UniRule"/>
</dbReference>
<dbReference type="GO" id="GO:0015937">
    <property type="term" value="P:coenzyme A biosynthetic process"/>
    <property type="evidence" value="ECO:0007669"/>
    <property type="project" value="UniProtKB-UniRule"/>
</dbReference>